<reference evidence="1" key="1">
    <citation type="submission" date="2017-01" db="EMBL/GenBank/DDBJ databases">
        <authorList>
            <person name="Mah S.A."/>
            <person name="Swanson W.J."/>
            <person name="Moy G.W."/>
            <person name="Vacquier V.D."/>
        </authorList>
    </citation>
    <scope>NUCLEOTIDE SEQUENCE [LARGE SCALE GENOMIC DNA]</scope>
    <source>
        <strain evidence="1">GSMNP</strain>
    </source>
</reference>
<name>A0A1R1XAQ8_9FUNG</name>
<accession>A0A1R1XAQ8</accession>
<proteinExistence type="predicted"/>
<dbReference type="AlphaFoldDB" id="A0A1R1XAQ8"/>
<evidence type="ECO:0000313" key="2">
    <source>
        <dbReference type="Proteomes" id="UP000187283"/>
    </source>
</evidence>
<comment type="caution">
    <text evidence="1">The sequence shown here is derived from an EMBL/GenBank/DDBJ whole genome shotgun (WGS) entry which is preliminary data.</text>
</comment>
<feature type="non-terminal residue" evidence="1">
    <location>
        <position position="19"/>
    </location>
</feature>
<protein>
    <submittedName>
        <fullName evidence="1">Uncharacterized protein</fullName>
    </submittedName>
</protein>
<keyword evidence="2" id="KW-1185">Reference proteome</keyword>
<dbReference type="Proteomes" id="UP000187283">
    <property type="component" value="Unassembled WGS sequence"/>
</dbReference>
<organism evidence="1 2">
    <name type="scientific">Smittium culicis</name>
    <dbReference type="NCBI Taxonomy" id="133412"/>
    <lineage>
        <taxon>Eukaryota</taxon>
        <taxon>Fungi</taxon>
        <taxon>Fungi incertae sedis</taxon>
        <taxon>Zoopagomycota</taxon>
        <taxon>Kickxellomycotina</taxon>
        <taxon>Harpellomycetes</taxon>
        <taxon>Harpellales</taxon>
        <taxon>Legeriomycetaceae</taxon>
        <taxon>Smittium</taxon>
    </lineage>
</organism>
<gene>
    <name evidence="1" type="ORF">AYI70_g9538</name>
</gene>
<evidence type="ECO:0000313" key="1">
    <source>
        <dbReference type="EMBL" id="OMJ11720.1"/>
    </source>
</evidence>
<dbReference type="EMBL" id="LSSN01004320">
    <property type="protein sequence ID" value="OMJ11720.1"/>
    <property type="molecule type" value="Genomic_DNA"/>
</dbReference>
<sequence>MNAYLMPSSSLMRSMAADF</sequence>